<dbReference type="InterPro" id="IPR000192">
    <property type="entry name" value="Aminotrans_V_dom"/>
</dbReference>
<dbReference type="Pfam" id="PF00266">
    <property type="entry name" value="Aminotran_5"/>
    <property type="match status" value="1"/>
</dbReference>
<dbReference type="Proteomes" id="UP000281245">
    <property type="component" value="Unassembled WGS sequence"/>
</dbReference>
<dbReference type="GO" id="GO:0006777">
    <property type="term" value="P:Mo-molybdopterin cofactor biosynthetic process"/>
    <property type="evidence" value="ECO:0007669"/>
    <property type="project" value="UniProtKB-UniRule"/>
</dbReference>
<keyword evidence="2 4" id="KW-0663">Pyridoxal phosphate</keyword>
<name>A0A3M6X441_HORWE</name>
<dbReference type="GO" id="GO:0008265">
    <property type="term" value="F:molybdenum cofactor sulfurtransferase activity"/>
    <property type="evidence" value="ECO:0007669"/>
    <property type="project" value="UniProtKB-UniRule"/>
</dbReference>
<keyword evidence="3 4" id="KW-0501">Molybdenum cofactor biosynthesis</keyword>
<dbReference type="GO" id="GO:0030151">
    <property type="term" value="F:molybdenum ion binding"/>
    <property type="evidence" value="ECO:0007669"/>
    <property type="project" value="UniProtKB-UniRule"/>
</dbReference>
<proteinExistence type="inferred from homology"/>
<reference evidence="6 7" key="1">
    <citation type="journal article" date="2018" name="BMC Genomics">
        <title>Genomic evidence for intraspecific hybridization in a clonal and extremely halotolerant yeast.</title>
        <authorList>
            <person name="Gostincar C."/>
            <person name="Stajich J.E."/>
            <person name="Zupancic J."/>
            <person name="Zalar P."/>
            <person name="Gunde-Cimerman N."/>
        </authorList>
    </citation>
    <scope>NUCLEOTIDE SEQUENCE [LARGE SCALE GENOMIC DNA]</scope>
    <source>
        <strain evidence="6 7">EXF-6656</strain>
    </source>
</reference>
<evidence type="ECO:0000256" key="3">
    <source>
        <dbReference type="ARBA" id="ARBA00023150"/>
    </source>
</evidence>
<sequence length="800" mass="88459">MGMDLFATMSTNTDHDMSAEAYDSYIESMRKEQYPMLHETLYLDHAGTTPYSKRLMDRFHTEMMGSLFGNPHSASPSSQRSTQMIEDTRLQLLNFCGADPNVFDVAFTANSTAAIKLVMEAFREQDAGFWYGYHVDSHTSLVGVREAAVMHRCFESDTEVEIWIGGQDAANHEAARLFAYPAQSNMTGRRLPFDWCRRLRQADAPRRTYTLIDAAAYASTTPLDLGNTDTAPDFTVLSLYKIFGFPDLGALIVRKDSAPIFRKRRYFGGGTVDMVVCLKEQWHAPKSGALHEQLEDGTLPIHDIIALKAAMEIQLELFGTLEKVSRHTVYLARRMRQGLAELKHGNGNHVAIVYGESAPEHDDADMQGPIIAFNLKDSRSSWVSNTEVEKLASVKGIHLRTGGVCNPGGIAQALHLSPWEMRENFSAGHRCGNENDILNGKPTGVIRVSLGATSTISDVDRFLDFVKQFFAEECLRPSPSVPGVCQAQRRFHIESLTVYPIKSCAGWQIPNGASWEIRQEGLAWDREWCIVHQGTGKALSQKQHPRMALIRPQLDFEAGVLRIMAPSAVESISVPLSKDPRCFVEKDFAQRDASVCGEIVQSQTYTSPVIAEYLTKALGVPCTLARFPAASAQSASVRHSKAHLPCLGGMGTDVPPPILLSNESPILTISRSSLNRLNEQIKAKGGKAAHPAVFRANILLAESPLSPPGQEQPWAEDQWRGMRIDRADGAVMRFLGGCRRCQMVCIDHRSGEKNQEPFVTLAKTRRFDGRVLFGVHTALATDLAGGYPRIAAGDFVETFA</sequence>
<evidence type="ECO:0000313" key="6">
    <source>
        <dbReference type="EMBL" id="RMX85552.1"/>
    </source>
</evidence>
<comment type="caution">
    <text evidence="6">The sequence shown here is derived from an EMBL/GenBank/DDBJ whole genome shotgun (WGS) entry which is preliminary data.</text>
</comment>
<feature type="active site" evidence="4">
    <location>
        <position position="405"/>
    </location>
</feature>
<gene>
    <name evidence="4" type="primary">hxB</name>
    <name evidence="6" type="ORF">D0869_03738</name>
</gene>
<dbReference type="InterPro" id="IPR015421">
    <property type="entry name" value="PyrdxlP-dep_Trfase_major"/>
</dbReference>
<accession>A0A3M6X441</accession>
<dbReference type="OrthoDB" id="10264306at2759"/>
<comment type="catalytic activity">
    <reaction evidence="4">
        <text>Mo-molybdopterin + L-cysteine + AH2 = thio-Mo-molybdopterin + L-alanine + A + H2O</text>
        <dbReference type="Rhea" id="RHEA:42636"/>
        <dbReference type="ChEBI" id="CHEBI:13193"/>
        <dbReference type="ChEBI" id="CHEBI:15377"/>
        <dbReference type="ChEBI" id="CHEBI:17499"/>
        <dbReference type="ChEBI" id="CHEBI:35235"/>
        <dbReference type="ChEBI" id="CHEBI:57972"/>
        <dbReference type="ChEBI" id="CHEBI:71302"/>
        <dbReference type="ChEBI" id="CHEBI:82685"/>
        <dbReference type="EC" id="2.8.1.9"/>
    </reaction>
</comment>
<dbReference type="SUPFAM" id="SSF141673">
    <property type="entry name" value="MOSC N-terminal domain-like"/>
    <property type="match status" value="1"/>
</dbReference>
<evidence type="ECO:0000256" key="1">
    <source>
        <dbReference type="ARBA" id="ARBA00022679"/>
    </source>
</evidence>
<comment type="similarity">
    <text evidence="4">Belongs to the class-V pyridoxal-phosphate-dependent aminotransferase family. MOCOS subfamily.</text>
</comment>
<organism evidence="6 7">
    <name type="scientific">Hortaea werneckii</name>
    <name type="common">Black yeast</name>
    <name type="synonym">Cladosporium werneckii</name>
    <dbReference type="NCBI Taxonomy" id="91943"/>
    <lineage>
        <taxon>Eukaryota</taxon>
        <taxon>Fungi</taxon>
        <taxon>Dikarya</taxon>
        <taxon>Ascomycota</taxon>
        <taxon>Pezizomycotina</taxon>
        <taxon>Dothideomycetes</taxon>
        <taxon>Dothideomycetidae</taxon>
        <taxon>Mycosphaerellales</taxon>
        <taxon>Teratosphaeriaceae</taxon>
        <taxon>Hortaea</taxon>
    </lineage>
</organism>
<dbReference type="PROSITE" id="PS51340">
    <property type="entry name" value="MOSC"/>
    <property type="match status" value="1"/>
</dbReference>
<dbReference type="InterPro" id="IPR028886">
    <property type="entry name" value="MoCo_sulfurase"/>
</dbReference>
<feature type="domain" description="MOSC" evidence="5">
    <location>
        <begin position="633"/>
        <end position="800"/>
    </location>
</feature>
<evidence type="ECO:0000313" key="7">
    <source>
        <dbReference type="Proteomes" id="UP000281245"/>
    </source>
</evidence>
<comment type="cofactor">
    <cofactor evidence="4">
        <name>pyridoxal 5'-phosphate</name>
        <dbReference type="ChEBI" id="CHEBI:597326"/>
    </cofactor>
</comment>
<dbReference type="SUPFAM" id="SSF53383">
    <property type="entry name" value="PLP-dependent transferases"/>
    <property type="match status" value="1"/>
</dbReference>
<dbReference type="Gene3D" id="3.90.1150.10">
    <property type="entry name" value="Aspartate Aminotransferase, domain 1"/>
    <property type="match status" value="1"/>
</dbReference>
<dbReference type="EC" id="2.8.1.9" evidence="4"/>
<protein>
    <recommendedName>
        <fullName evidence="4">Molybdenum cofactor sulfurase</fullName>
        <shortName evidence="4">MCS</shortName>
        <shortName evidence="4">MOS</shortName>
        <shortName evidence="4">MoCo sulfurase</shortName>
        <ecNumber evidence="4">2.8.1.9</ecNumber>
    </recommendedName>
    <alternativeName>
        <fullName evidence="4">Molybdenum cofactor sulfurtransferase</fullName>
    </alternativeName>
</protein>
<dbReference type="AlphaFoldDB" id="A0A3M6X441"/>
<dbReference type="InterPro" id="IPR015422">
    <property type="entry name" value="PyrdxlP-dep_Trfase_small"/>
</dbReference>
<dbReference type="PANTHER" id="PTHR14237">
    <property type="entry name" value="MOLYBDOPTERIN COFACTOR SULFURASE MOSC"/>
    <property type="match status" value="1"/>
</dbReference>
<dbReference type="InterPro" id="IPR005303">
    <property type="entry name" value="MOCOS_middle"/>
</dbReference>
<evidence type="ECO:0000256" key="2">
    <source>
        <dbReference type="ARBA" id="ARBA00022898"/>
    </source>
</evidence>
<dbReference type="InterPro" id="IPR015424">
    <property type="entry name" value="PyrdxlP-dep_Trfase"/>
</dbReference>
<dbReference type="PANTHER" id="PTHR14237:SF80">
    <property type="entry name" value="MOLYBDENUM COFACTOR SULFURASE"/>
    <property type="match status" value="1"/>
</dbReference>
<feature type="modified residue" description="N6-(pyridoxal phosphate)lysine" evidence="4">
    <location>
        <position position="241"/>
    </location>
</feature>
<comment type="function">
    <text evidence="4">Sulfurates the molybdenum cofactor. Sulfation of molybdenum is essential for xanthine dehydrogenase (XDH) and aldehyde oxidase (ADO) enzymes in which molybdenum cofactor is liganded by 1 oxygen and 1 sulfur atom in active form.</text>
</comment>
<evidence type="ECO:0000256" key="4">
    <source>
        <dbReference type="HAMAP-Rule" id="MF_03050"/>
    </source>
</evidence>
<dbReference type="EMBL" id="QWIJ01000215">
    <property type="protein sequence ID" value="RMX85552.1"/>
    <property type="molecule type" value="Genomic_DNA"/>
</dbReference>
<dbReference type="HAMAP" id="MF_03050">
    <property type="entry name" value="MOCOS"/>
    <property type="match status" value="1"/>
</dbReference>
<evidence type="ECO:0000259" key="5">
    <source>
        <dbReference type="PROSITE" id="PS51340"/>
    </source>
</evidence>
<dbReference type="InterPro" id="IPR005302">
    <property type="entry name" value="MoCF_Sase_C"/>
</dbReference>
<dbReference type="GO" id="GO:0016829">
    <property type="term" value="F:lyase activity"/>
    <property type="evidence" value="ECO:0007669"/>
    <property type="project" value="UniProtKB-UniRule"/>
</dbReference>
<dbReference type="Gene3D" id="3.40.640.10">
    <property type="entry name" value="Type I PLP-dependent aspartate aminotransferase-like (Major domain)"/>
    <property type="match status" value="1"/>
</dbReference>
<dbReference type="Pfam" id="PF03476">
    <property type="entry name" value="MOSC_N"/>
    <property type="match status" value="1"/>
</dbReference>
<dbReference type="Pfam" id="PF03473">
    <property type="entry name" value="MOSC"/>
    <property type="match status" value="1"/>
</dbReference>
<keyword evidence="1 4" id="KW-0808">Transferase</keyword>
<dbReference type="GO" id="GO:0030170">
    <property type="term" value="F:pyridoxal phosphate binding"/>
    <property type="evidence" value="ECO:0007669"/>
    <property type="project" value="UniProtKB-UniRule"/>
</dbReference>